<sequence length="173" mass="18429">MPNDSARSAFDAAELLSRTEPPKHLMFAGRSLALTGVILPLFLIGILKFTQIEIDALKPLIGGTPWLAWLYPVFGEAGASYLLGTVELLTVVLFAASPWSARAGVAAGALGSLTFAVTVSTMFALPIWEESLGGFPWLNATGQFLIKDVALLGVSIIVLGEGLARLKQRRHPV</sequence>
<evidence type="ECO:0000256" key="1">
    <source>
        <dbReference type="SAM" id="Phobius"/>
    </source>
</evidence>
<organism evidence="2 3">
    <name type="scientific">Skermanella aerolata</name>
    <dbReference type="NCBI Taxonomy" id="393310"/>
    <lineage>
        <taxon>Bacteria</taxon>
        <taxon>Pseudomonadati</taxon>
        <taxon>Pseudomonadota</taxon>
        <taxon>Alphaproteobacteria</taxon>
        <taxon>Rhodospirillales</taxon>
        <taxon>Azospirillaceae</taxon>
        <taxon>Skermanella</taxon>
    </lineage>
</organism>
<keyword evidence="1" id="KW-1133">Transmembrane helix</keyword>
<accession>A0A512DV57</accession>
<feature type="transmembrane region" description="Helical" evidence="1">
    <location>
        <begin position="144"/>
        <end position="164"/>
    </location>
</feature>
<keyword evidence="3" id="KW-1185">Reference proteome</keyword>
<name>A0A512DV57_9PROT</name>
<dbReference type="InterPro" id="IPR007339">
    <property type="entry name" value="RclC-like"/>
</dbReference>
<dbReference type="PANTHER" id="PTHR40106">
    <property type="entry name" value="INNER MEMBRANE PROTEIN RCLC"/>
    <property type="match status" value="1"/>
</dbReference>
<dbReference type="PANTHER" id="PTHR40106:SF1">
    <property type="entry name" value="INNER MEMBRANE PROTEIN RCLC"/>
    <property type="match status" value="1"/>
</dbReference>
<comment type="caution">
    <text evidence="2">The sequence shown here is derived from an EMBL/GenBank/DDBJ whole genome shotgun (WGS) entry which is preliminary data.</text>
</comment>
<dbReference type="RefSeq" id="WP_052831949.1">
    <property type="nucleotide sequence ID" value="NZ_BJYZ01000019.1"/>
</dbReference>
<evidence type="ECO:0008006" key="4">
    <source>
        <dbReference type="Google" id="ProtNLM"/>
    </source>
</evidence>
<evidence type="ECO:0000313" key="2">
    <source>
        <dbReference type="EMBL" id="GEO40120.1"/>
    </source>
</evidence>
<proteinExistence type="predicted"/>
<evidence type="ECO:0000313" key="3">
    <source>
        <dbReference type="Proteomes" id="UP000321523"/>
    </source>
</evidence>
<protein>
    <recommendedName>
        <fullName evidence="4">DUF417 domain-containing protein</fullName>
    </recommendedName>
</protein>
<keyword evidence="1" id="KW-0812">Transmembrane</keyword>
<dbReference type="OrthoDB" id="1118972at2"/>
<dbReference type="GO" id="GO:1901530">
    <property type="term" value="P:response to hypochlorite"/>
    <property type="evidence" value="ECO:0007669"/>
    <property type="project" value="TreeGrafter"/>
</dbReference>
<feature type="transmembrane region" description="Helical" evidence="1">
    <location>
        <begin position="27"/>
        <end position="49"/>
    </location>
</feature>
<dbReference type="EMBL" id="BJYZ01000019">
    <property type="protein sequence ID" value="GEO40120.1"/>
    <property type="molecule type" value="Genomic_DNA"/>
</dbReference>
<dbReference type="Pfam" id="PF04224">
    <property type="entry name" value="DUF417"/>
    <property type="match status" value="1"/>
</dbReference>
<feature type="transmembrane region" description="Helical" evidence="1">
    <location>
        <begin position="69"/>
        <end position="96"/>
    </location>
</feature>
<dbReference type="AlphaFoldDB" id="A0A512DV57"/>
<gene>
    <name evidence="2" type="ORF">SAE02_42680</name>
</gene>
<dbReference type="GO" id="GO:0005886">
    <property type="term" value="C:plasma membrane"/>
    <property type="evidence" value="ECO:0007669"/>
    <property type="project" value="TreeGrafter"/>
</dbReference>
<dbReference type="Proteomes" id="UP000321523">
    <property type="component" value="Unassembled WGS sequence"/>
</dbReference>
<feature type="transmembrane region" description="Helical" evidence="1">
    <location>
        <begin position="103"/>
        <end position="124"/>
    </location>
</feature>
<reference evidence="2 3" key="1">
    <citation type="submission" date="2019-07" db="EMBL/GenBank/DDBJ databases">
        <title>Whole genome shotgun sequence of Skermanella aerolata NBRC 106429.</title>
        <authorList>
            <person name="Hosoyama A."/>
            <person name="Uohara A."/>
            <person name="Ohji S."/>
            <person name="Ichikawa N."/>
        </authorList>
    </citation>
    <scope>NUCLEOTIDE SEQUENCE [LARGE SCALE GENOMIC DNA]</scope>
    <source>
        <strain evidence="2 3">NBRC 106429</strain>
    </source>
</reference>
<keyword evidence="1" id="KW-0472">Membrane</keyword>